<name>A0A074ZPT4_OPIVI</name>
<dbReference type="AlphaFoldDB" id="A0A074ZPT4"/>
<reference evidence="2 3" key="1">
    <citation type="submission" date="2013-11" db="EMBL/GenBank/DDBJ databases">
        <title>Opisthorchis viverrini - life in the bile duct.</title>
        <authorList>
            <person name="Young N.D."/>
            <person name="Nagarajan N."/>
            <person name="Lin S.J."/>
            <person name="Korhonen P.K."/>
            <person name="Jex A.R."/>
            <person name="Hall R.S."/>
            <person name="Safavi-Hemami H."/>
            <person name="Kaewkong W."/>
            <person name="Bertrand D."/>
            <person name="Gao S."/>
            <person name="Seet Q."/>
            <person name="Wongkham S."/>
            <person name="Teh B.T."/>
            <person name="Wongkham C."/>
            <person name="Intapan P.M."/>
            <person name="Maleewong W."/>
            <person name="Yang X."/>
            <person name="Hu M."/>
            <person name="Wang Z."/>
            <person name="Hofmann A."/>
            <person name="Sternberg P.W."/>
            <person name="Tan P."/>
            <person name="Wang J."/>
            <person name="Gasser R.B."/>
        </authorList>
    </citation>
    <scope>NUCLEOTIDE SEQUENCE [LARGE SCALE GENOMIC DNA]</scope>
</reference>
<feature type="region of interest" description="Disordered" evidence="1">
    <location>
        <begin position="146"/>
        <end position="176"/>
    </location>
</feature>
<feature type="compositionally biased region" description="Basic and acidic residues" evidence="1">
    <location>
        <begin position="165"/>
        <end position="176"/>
    </location>
</feature>
<proteinExistence type="predicted"/>
<dbReference type="KEGG" id="ovi:T265_03900"/>
<gene>
    <name evidence="2" type="ORF">T265_03900</name>
</gene>
<dbReference type="EMBL" id="KL596678">
    <property type="protein sequence ID" value="KER29433.1"/>
    <property type="molecule type" value="Genomic_DNA"/>
</dbReference>
<dbReference type="GeneID" id="20318087"/>
<evidence type="ECO:0000313" key="2">
    <source>
        <dbReference type="EMBL" id="KER29433.1"/>
    </source>
</evidence>
<accession>A0A074ZPT4</accession>
<organism evidence="2 3">
    <name type="scientific">Opisthorchis viverrini</name>
    <name type="common">Southeast Asian liver fluke</name>
    <dbReference type="NCBI Taxonomy" id="6198"/>
    <lineage>
        <taxon>Eukaryota</taxon>
        <taxon>Metazoa</taxon>
        <taxon>Spiralia</taxon>
        <taxon>Lophotrochozoa</taxon>
        <taxon>Platyhelminthes</taxon>
        <taxon>Trematoda</taxon>
        <taxon>Digenea</taxon>
        <taxon>Opisthorchiida</taxon>
        <taxon>Opisthorchiata</taxon>
        <taxon>Opisthorchiidae</taxon>
        <taxon>Opisthorchis</taxon>
    </lineage>
</organism>
<evidence type="ECO:0000256" key="1">
    <source>
        <dbReference type="SAM" id="MobiDB-lite"/>
    </source>
</evidence>
<keyword evidence="3" id="KW-1185">Reference proteome</keyword>
<evidence type="ECO:0000313" key="3">
    <source>
        <dbReference type="Proteomes" id="UP000054324"/>
    </source>
</evidence>
<sequence>MAEHALEMGHKIDLDVEVLRRGLRSTPQKLVAEALEIAKHPNRRHGTGKRVENCFGSVELARVARHHANRDSGLCSSGKPLDDEIIHRIKSLTGSRGLFFFSYAQTRRIKLTPDIDCLQRLVSVATTHVPTRPHARTGTYIKANRTQSRHRLERAQGAGRQPLHRSTDNHGVRVAV</sequence>
<dbReference type="Proteomes" id="UP000054324">
    <property type="component" value="Unassembled WGS sequence"/>
</dbReference>
<dbReference type="CTD" id="20318087"/>
<protein>
    <submittedName>
        <fullName evidence="2">Uncharacterized protein</fullName>
    </submittedName>
</protein>
<dbReference type="RefSeq" id="XP_009166765.1">
    <property type="nucleotide sequence ID" value="XM_009168501.1"/>
</dbReference>